<dbReference type="OrthoDB" id="7432862at2"/>
<gene>
    <name evidence="1" type="ORF">GRI65_10105</name>
</gene>
<dbReference type="Proteomes" id="UP000431922">
    <property type="component" value="Unassembled WGS sequence"/>
</dbReference>
<evidence type="ECO:0000313" key="2">
    <source>
        <dbReference type="Proteomes" id="UP000431922"/>
    </source>
</evidence>
<protein>
    <recommendedName>
        <fullName evidence="3">META domain-containing protein</fullName>
    </recommendedName>
</protein>
<evidence type="ECO:0000313" key="1">
    <source>
        <dbReference type="EMBL" id="MXP44809.1"/>
    </source>
</evidence>
<organism evidence="1 2">
    <name type="scientific">Allopontixanthobacter sediminis</name>
    <dbReference type="NCBI Taxonomy" id="1689985"/>
    <lineage>
        <taxon>Bacteria</taxon>
        <taxon>Pseudomonadati</taxon>
        <taxon>Pseudomonadota</taxon>
        <taxon>Alphaproteobacteria</taxon>
        <taxon>Sphingomonadales</taxon>
        <taxon>Erythrobacteraceae</taxon>
        <taxon>Allopontixanthobacter</taxon>
    </lineage>
</organism>
<keyword evidence="2" id="KW-1185">Reference proteome</keyword>
<name>A0A845BB51_9SPHN</name>
<dbReference type="AlphaFoldDB" id="A0A845BB51"/>
<evidence type="ECO:0008006" key="3">
    <source>
        <dbReference type="Google" id="ProtNLM"/>
    </source>
</evidence>
<proteinExistence type="predicted"/>
<comment type="caution">
    <text evidence="1">The sequence shown here is derived from an EMBL/GenBank/DDBJ whole genome shotgun (WGS) entry which is preliminary data.</text>
</comment>
<accession>A0A845BB51</accession>
<dbReference type="RefSeq" id="WP_160756357.1">
    <property type="nucleotide sequence ID" value="NZ_WTYL01000002.1"/>
</dbReference>
<reference evidence="1 2" key="1">
    <citation type="submission" date="2019-12" db="EMBL/GenBank/DDBJ databases">
        <title>Genomic-based taxomic classification of the family Erythrobacteraceae.</title>
        <authorList>
            <person name="Xu L."/>
        </authorList>
    </citation>
    <scope>NUCLEOTIDE SEQUENCE [LARGE SCALE GENOMIC DNA]</scope>
    <source>
        <strain evidence="1 2">KCTC 42453</strain>
    </source>
</reference>
<sequence length="144" mass="15348">MRIIPVIILATLAACAPVDNDPLAPGSDPVVADGVIIDPAALTGEYRLAGVDGRDINLSHGISASISEQEIEVLSQCIRFKWSYALADGVLATERTPSMSCRRALLPEEEAISRAFDDAVQVRRTPANGIEFSGEGHTVTLFSQ</sequence>
<dbReference type="PROSITE" id="PS51257">
    <property type="entry name" value="PROKAR_LIPOPROTEIN"/>
    <property type="match status" value="1"/>
</dbReference>
<dbReference type="EMBL" id="WTYL01000002">
    <property type="protein sequence ID" value="MXP44809.1"/>
    <property type="molecule type" value="Genomic_DNA"/>
</dbReference>